<evidence type="ECO:0000313" key="3">
    <source>
        <dbReference type="Proteomes" id="UP000600918"/>
    </source>
</evidence>
<proteinExistence type="predicted"/>
<feature type="compositionally biased region" description="Acidic residues" evidence="1">
    <location>
        <begin position="73"/>
        <end position="83"/>
    </location>
</feature>
<gene>
    <name evidence="2" type="ORF">H0235_017374</name>
</gene>
<dbReference type="AlphaFoldDB" id="A0A834N1H9"/>
<accession>A0A834N1H9</accession>
<feature type="region of interest" description="Disordered" evidence="1">
    <location>
        <begin position="1"/>
        <end position="100"/>
    </location>
</feature>
<comment type="caution">
    <text evidence="2">The sequence shown here is derived from an EMBL/GenBank/DDBJ whole genome shotgun (WGS) entry which is preliminary data.</text>
</comment>
<dbReference type="EMBL" id="JACSDY010000022">
    <property type="protein sequence ID" value="KAF7392375.1"/>
    <property type="molecule type" value="Genomic_DNA"/>
</dbReference>
<feature type="compositionally biased region" description="Low complexity" evidence="1">
    <location>
        <begin position="84"/>
        <end position="95"/>
    </location>
</feature>
<dbReference type="Proteomes" id="UP000600918">
    <property type="component" value="Unassembled WGS sequence"/>
</dbReference>
<sequence length="133" mass="14365">MRMRRIAGGASLFVTEAGGQGSSVGVYRSVGIRERREVARHEEGKKEENEKEEGVARDGKGFDGRAKEGRKEEEEEEEEEEEGPSSSSSTYSVELESPRVRALHTHPAAYVSSCPAAAATTALAGAEKPKERG</sequence>
<name>A0A834N1H9_VESPE</name>
<organism evidence="2 3">
    <name type="scientific">Vespula pensylvanica</name>
    <name type="common">Western yellow jacket</name>
    <name type="synonym">Wasp</name>
    <dbReference type="NCBI Taxonomy" id="30213"/>
    <lineage>
        <taxon>Eukaryota</taxon>
        <taxon>Metazoa</taxon>
        <taxon>Ecdysozoa</taxon>
        <taxon>Arthropoda</taxon>
        <taxon>Hexapoda</taxon>
        <taxon>Insecta</taxon>
        <taxon>Pterygota</taxon>
        <taxon>Neoptera</taxon>
        <taxon>Endopterygota</taxon>
        <taxon>Hymenoptera</taxon>
        <taxon>Apocrita</taxon>
        <taxon>Aculeata</taxon>
        <taxon>Vespoidea</taxon>
        <taxon>Vespidae</taxon>
        <taxon>Vespinae</taxon>
        <taxon>Vespula</taxon>
    </lineage>
</organism>
<evidence type="ECO:0000313" key="2">
    <source>
        <dbReference type="EMBL" id="KAF7392375.1"/>
    </source>
</evidence>
<evidence type="ECO:0000256" key="1">
    <source>
        <dbReference type="SAM" id="MobiDB-lite"/>
    </source>
</evidence>
<feature type="compositionally biased region" description="Basic and acidic residues" evidence="1">
    <location>
        <begin position="31"/>
        <end position="72"/>
    </location>
</feature>
<protein>
    <submittedName>
        <fullName evidence="2">Uncharacterized protein</fullName>
    </submittedName>
</protein>
<keyword evidence="3" id="KW-1185">Reference proteome</keyword>
<reference evidence="2" key="1">
    <citation type="journal article" date="2020" name="G3 (Bethesda)">
        <title>High-Quality Assemblies for Three Invasive Social Wasps from the &lt;i&gt;Vespula&lt;/i&gt; Genus.</title>
        <authorList>
            <person name="Harrop T.W.R."/>
            <person name="Guhlin J."/>
            <person name="McLaughlin G.M."/>
            <person name="Permina E."/>
            <person name="Stockwell P."/>
            <person name="Gilligan J."/>
            <person name="Le Lec M.F."/>
            <person name="Gruber M.A.M."/>
            <person name="Quinn O."/>
            <person name="Lovegrove M."/>
            <person name="Duncan E.J."/>
            <person name="Remnant E.J."/>
            <person name="Van Eeckhoven J."/>
            <person name="Graham B."/>
            <person name="Knapp R.A."/>
            <person name="Langford K.W."/>
            <person name="Kronenberg Z."/>
            <person name="Press M.O."/>
            <person name="Eacker S.M."/>
            <person name="Wilson-Rankin E.E."/>
            <person name="Purcell J."/>
            <person name="Lester P.J."/>
            <person name="Dearden P.K."/>
        </authorList>
    </citation>
    <scope>NUCLEOTIDE SEQUENCE</scope>
    <source>
        <strain evidence="2">Volc-1</strain>
    </source>
</reference>